<reference evidence="2" key="2">
    <citation type="journal article" date="2015" name="Data Brief">
        <title>Shoot transcriptome of the giant reed, Arundo donax.</title>
        <authorList>
            <person name="Barrero R.A."/>
            <person name="Guerrero F.D."/>
            <person name="Moolhuijzen P."/>
            <person name="Goolsby J.A."/>
            <person name="Tidwell J."/>
            <person name="Bellgard S.E."/>
            <person name="Bellgard M.I."/>
        </authorList>
    </citation>
    <scope>NUCLEOTIDE SEQUENCE</scope>
    <source>
        <tissue evidence="2">Shoot tissue taken approximately 20 cm above the soil surface</tissue>
    </source>
</reference>
<dbReference type="EMBL" id="GBRH01244229">
    <property type="protein sequence ID" value="JAD53666.1"/>
    <property type="molecule type" value="Transcribed_RNA"/>
</dbReference>
<feature type="region of interest" description="Disordered" evidence="1">
    <location>
        <begin position="1"/>
        <end position="28"/>
    </location>
</feature>
<name>A0A0A9ARC8_ARUDO</name>
<accession>A0A0A9ARC8</accession>
<organism evidence="2">
    <name type="scientific">Arundo donax</name>
    <name type="common">Giant reed</name>
    <name type="synonym">Donax arundinaceus</name>
    <dbReference type="NCBI Taxonomy" id="35708"/>
    <lineage>
        <taxon>Eukaryota</taxon>
        <taxon>Viridiplantae</taxon>
        <taxon>Streptophyta</taxon>
        <taxon>Embryophyta</taxon>
        <taxon>Tracheophyta</taxon>
        <taxon>Spermatophyta</taxon>
        <taxon>Magnoliopsida</taxon>
        <taxon>Liliopsida</taxon>
        <taxon>Poales</taxon>
        <taxon>Poaceae</taxon>
        <taxon>PACMAD clade</taxon>
        <taxon>Arundinoideae</taxon>
        <taxon>Arundineae</taxon>
        <taxon>Arundo</taxon>
    </lineage>
</organism>
<evidence type="ECO:0000313" key="2">
    <source>
        <dbReference type="EMBL" id="JAD53666.1"/>
    </source>
</evidence>
<reference evidence="2" key="1">
    <citation type="submission" date="2014-09" db="EMBL/GenBank/DDBJ databases">
        <authorList>
            <person name="Magalhaes I.L.F."/>
            <person name="Oliveira U."/>
            <person name="Santos F.R."/>
            <person name="Vidigal T.H.D.A."/>
            <person name="Brescovit A.D."/>
            <person name="Santos A.J."/>
        </authorList>
    </citation>
    <scope>NUCLEOTIDE SEQUENCE</scope>
    <source>
        <tissue evidence="2">Shoot tissue taken approximately 20 cm above the soil surface</tissue>
    </source>
</reference>
<dbReference type="AlphaFoldDB" id="A0A0A9ARC8"/>
<protein>
    <submittedName>
        <fullName evidence="2">Uncharacterized protein</fullName>
    </submittedName>
</protein>
<sequence>MAEVAITTSTNRDSPDMDQQSFRSTVLV</sequence>
<proteinExistence type="predicted"/>
<evidence type="ECO:0000256" key="1">
    <source>
        <dbReference type="SAM" id="MobiDB-lite"/>
    </source>
</evidence>